<dbReference type="InterPro" id="IPR050825">
    <property type="entry name" value="RBM42_RBP45_47-like"/>
</dbReference>
<dbReference type="PROSITE" id="PS50102">
    <property type="entry name" value="RRM"/>
    <property type="match status" value="1"/>
</dbReference>
<dbReference type="HOGENOM" id="CLU_012062_29_0_1"/>
<feature type="compositionally biased region" description="Polar residues" evidence="3">
    <location>
        <begin position="1"/>
        <end position="12"/>
    </location>
</feature>
<dbReference type="InterPro" id="IPR000504">
    <property type="entry name" value="RRM_dom"/>
</dbReference>
<feature type="region of interest" description="Disordered" evidence="3">
    <location>
        <begin position="1"/>
        <end position="63"/>
    </location>
</feature>
<dbReference type="VEuPathDB" id="FungiDB:PV09_03592"/>
<dbReference type="Pfam" id="PF00076">
    <property type="entry name" value="RRM_1"/>
    <property type="match status" value="1"/>
</dbReference>
<dbReference type="EMBL" id="KN847537">
    <property type="protein sequence ID" value="KIW05735.1"/>
    <property type="molecule type" value="Genomic_DNA"/>
</dbReference>
<organism evidence="5 6">
    <name type="scientific">Verruconis gallopava</name>
    <dbReference type="NCBI Taxonomy" id="253628"/>
    <lineage>
        <taxon>Eukaryota</taxon>
        <taxon>Fungi</taxon>
        <taxon>Dikarya</taxon>
        <taxon>Ascomycota</taxon>
        <taxon>Pezizomycotina</taxon>
        <taxon>Dothideomycetes</taxon>
        <taxon>Pleosporomycetidae</taxon>
        <taxon>Venturiales</taxon>
        <taxon>Sympoventuriaceae</taxon>
        <taxon>Verruconis</taxon>
    </lineage>
</organism>
<dbReference type="STRING" id="253628.A0A0D2AGM1"/>
<dbReference type="GeneID" id="27311565"/>
<dbReference type="Gene3D" id="3.30.70.330">
    <property type="match status" value="1"/>
</dbReference>
<evidence type="ECO:0000256" key="2">
    <source>
        <dbReference type="PROSITE-ProRule" id="PRU00176"/>
    </source>
</evidence>
<dbReference type="InParanoid" id="A0A0D2AGM1"/>
<dbReference type="CDD" id="cd12383">
    <property type="entry name" value="RRM_RBM42"/>
    <property type="match status" value="1"/>
</dbReference>
<feature type="compositionally biased region" description="Low complexity" evidence="3">
    <location>
        <begin position="47"/>
        <end position="59"/>
    </location>
</feature>
<dbReference type="AlphaFoldDB" id="A0A0D2AGM1"/>
<keyword evidence="1 2" id="KW-0694">RNA-binding</keyword>
<evidence type="ECO:0000313" key="5">
    <source>
        <dbReference type="EMBL" id="KIW05735.1"/>
    </source>
</evidence>
<dbReference type="InterPro" id="IPR012677">
    <property type="entry name" value="Nucleotide-bd_a/b_plait_sf"/>
</dbReference>
<evidence type="ECO:0000313" key="6">
    <source>
        <dbReference type="Proteomes" id="UP000053259"/>
    </source>
</evidence>
<dbReference type="PANTHER" id="PTHR47640">
    <property type="entry name" value="TRNA SELENOCYSTEINE 1-ASSOCIATED PROTEIN 1-RELATED-RELATED"/>
    <property type="match status" value="1"/>
</dbReference>
<protein>
    <recommendedName>
        <fullName evidence="4">RRM domain-containing protein</fullName>
    </recommendedName>
</protein>
<gene>
    <name evidence="5" type="ORF">PV09_03592</name>
</gene>
<dbReference type="SUPFAM" id="SSF54928">
    <property type="entry name" value="RNA-binding domain, RBD"/>
    <property type="match status" value="1"/>
</dbReference>
<dbReference type="OrthoDB" id="1749473at2759"/>
<dbReference type="GO" id="GO:0003729">
    <property type="term" value="F:mRNA binding"/>
    <property type="evidence" value="ECO:0007669"/>
    <property type="project" value="InterPro"/>
</dbReference>
<accession>A0A0D2AGM1</accession>
<dbReference type="InterPro" id="IPR035979">
    <property type="entry name" value="RBD_domain_sf"/>
</dbReference>
<keyword evidence="6" id="KW-1185">Reference proteome</keyword>
<dbReference type="SMART" id="SM00360">
    <property type="entry name" value="RRM"/>
    <property type="match status" value="1"/>
</dbReference>
<evidence type="ECO:0000256" key="3">
    <source>
        <dbReference type="SAM" id="MobiDB-lite"/>
    </source>
</evidence>
<dbReference type="PANTHER" id="PTHR47640:SF11">
    <property type="entry name" value="RNA-BINDING PROTEIN 42"/>
    <property type="match status" value="1"/>
</dbReference>
<feature type="region of interest" description="Disordered" evidence="3">
    <location>
        <begin position="342"/>
        <end position="388"/>
    </location>
</feature>
<dbReference type="Proteomes" id="UP000053259">
    <property type="component" value="Unassembled WGS sequence"/>
</dbReference>
<dbReference type="RefSeq" id="XP_016215604.1">
    <property type="nucleotide sequence ID" value="XM_016356811.1"/>
</dbReference>
<evidence type="ECO:0000256" key="1">
    <source>
        <dbReference type="ARBA" id="ARBA00022884"/>
    </source>
</evidence>
<proteinExistence type="predicted"/>
<sequence length="388" mass="40509">MSLSGQSGSNTPTPTPQPHASLPARPTGPLPSLSKASFGSGYGGDISAQGQSAGSASASMFRPRAVAASAGQTATSRNWQQPQLYSPATVSAPAISSPAVGAFPSTAAYPVQPDYNAQQYANYYSSAGYGNPSPAPAPQIKNPFAPPPQAGGANGYTGPTHDPEYEAQMQQWQAAYMGKDDAAKKPEGNANLTPIAARPANIGPVLSSSEIAAVAPTGSKAAAVIKGPDGRQATVVRSGGGKTWTDDSLLEWDPSHPRLFIGNLAGEVTDDSLYKAFSKYPSIVKTKVVRDRRTTKSKGYGFVSFRDADDYLKAFKEMQGKYIGSHPVLIKKSNTEIKVVDPKKGQNHQKGGKNGKFGGKNRDATGAHTGAGVKKNQNKTRDGMVLLG</sequence>
<reference evidence="5 6" key="1">
    <citation type="submission" date="2015-01" db="EMBL/GenBank/DDBJ databases">
        <title>The Genome Sequence of Ochroconis gallopava CBS43764.</title>
        <authorList>
            <consortium name="The Broad Institute Genomics Platform"/>
            <person name="Cuomo C."/>
            <person name="de Hoog S."/>
            <person name="Gorbushina A."/>
            <person name="Stielow B."/>
            <person name="Teixiera M."/>
            <person name="Abouelleil A."/>
            <person name="Chapman S.B."/>
            <person name="Priest M."/>
            <person name="Young S.K."/>
            <person name="Wortman J."/>
            <person name="Nusbaum C."/>
            <person name="Birren B."/>
        </authorList>
    </citation>
    <scope>NUCLEOTIDE SEQUENCE [LARGE SCALE GENOMIC DNA]</scope>
    <source>
        <strain evidence="5 6">CBS 43764</strain>
    </source>
</reference>
<evidence type="ECO:0000259" key="4">
    <source>
        <dbReference type="PROSITE" id="PS50102"/>
    </source>
</evidence>
<feature type="region of interest" description="Disordered" evidence="3">
    <location>
        <begin position="134"/>
        <end position="159"/>
    </location>
</feature>
<feature type="domain" description="RRM" evidence="4">
    <location>
        <begin position="257"/>
        <end position="335"/>
    </location>
</feature>
<name>A0A0D2AGM1_9PEZI</name>
<dbReference type="InterPro" id="IPR034215">
    <property type="entry name" value="RBM42_RRM"/>
</dbReference>